<evidence type="ECO:0000313" key="9">
    <source>
        <dbReference type="Proteomes" id="UP001212997"/>
    </source>
</evidence>
<evidence type="ECO:0000259" key="7">
    <source>
        <dbReference type="Pfam" id="PF05199"/>
    </source>
</evidence>
<keyword evidence="5" id="KW-0560">Oxidoreductase</keyword>
<name>A0AAD5VBY8_9APHY</name>
<dbReference type="InterPro" id="IPR036188">
    <property type="entry name" value="FAD/NAD-bd_sf"/>
</dbReference>
<keyword evidence="3" id="KW-0285">Flavoprotein</keyword>
<evidence type="ECO:0000256" key="6">
    <source>
        <dbReference type="SAM" id="MobiDB-lite"/>
    </source>
</evidence>
<dbReference type="PANTHER" id="PTHR42784:SF1">
    <property type="entry name" value="PYRANOSE 2-OXIDASE"/>
    <property type="match status" value="1"/>
</dbReference>
<evidence type="ECO:0000256" key="2">
    <source>
        <dbReference type="ARBA" id="ARBA00010790"/>
    </source>
</evidence>
<dbReference type="Gene3D" id="3.50.50.60">
    <property type="entry name" value="FAD/NAD(P)-binding domain"/>
    <property type="match status" value="2"/>
</dbReference>
<comment type="cofactor">
    <cofactor evidence="1">
        <name>FAD</name>
        <dbReference type="ChEBI" id="CHEBI:57692"/>
    </cofactor>
</comment>
<comment type="similarity">
    <text evidence="2">Belongs to the GMC oxidoreductase family.</text>
</comment>
<feature type="compositionally biased region" description="Basic and acidic residues" evidence="6">
    <location>
        <begin position="13"/>
        <end position="23"/>
    </location>
</feature>
<gene>
    <name evidence="8" type="ORF">NLI96_g3589</name>
</gene>
<reference evidence="8" key="1">
    <citation type="submission" date="2022-07" db="EMBL/GenBank/DDBJ databases">
        <title>Genome Sequence of Physisporinus lineatus.</title>
        <authorList>
            <person name="Buettner E."/>
        </authorList>
    </citation>
    <scope>NUCLEOTIDE SEQUENCE</scope>
    <source>
        <strain evidence="8">VT162</strain>
    </source>
</reference>
<feature type="domain" description="Glucose-methanol-choline oxidoreductase C-terminal" evidence="7">
    <location>
        <begin position="489"/>
        <end position="618"/>
    </location>
</feature>
<comment type="caution">
    <text evidence="8">The sequence shown here is derived from an EMBL/GenBank/DDBJ whole genome shotgun (WGS) entry which is preliminary data.</text>
</comment>
<accession>A0AAD5VBY8</accession>
<dbReference type="PANTHER" id="PTHR42784">
    <property type="entry name" value="PYRANOSE 2-OXIDASE"/>
    <property type="match status" value="1"/>
</dbReference>
<feature type="region of interest" description="Disordered" evidence="6">
    <location>
        <begin position="1"/>
        <end position="23"/>
    </location>
</feature>
<dbReference type="EMBL" id="JANAWD010000094">
    <property type="protein sequence ID" value="KAJ3487376.1"/>
    <property type="molecule type" value="Genomic_DNA"/>
</dbReference>
<evidence type="ECO:0000313" key="8">
    <source>
        <dbReference type="EMBL" id="KAJ3487376.1"/>
    </source>
</evidence>
<organism evidence="8 9">
    <name type="scientific">Meripilus lineatus</name>
    <dbReference type="NCBI Taxonomy" id="2056292"/>
    <lineage>
        <taxon>Eukaryota</taxon>
        <taxon>Fungi</taxon>
        <taxon>Dikarya</taxon>
        <taxon>Basidiomycota</taxon>
        <taxon>Agaricomycotina</taxon>
        <taxon>Agaricomycetes</taxon>
        <taxon>Polyporales</taxon>
        <taxon>Meripilaceae</taxon>
        <taxon>Meripilus</taxon>
    </lineage>
</organism>
<protein>
    <recommendedName>
        <fullName evidence="7">Glucose-methanol-choline oxidoreductase C-terminal domain-containing protein</fullName>
    </recommendedName>
</protein>
<dbReference type="InterPro" id="IPR051473">
    <property type="entry name" value="P2Ox-like"/>
</dbReference>
<dbReference type="InterPro" id="IPR007867">
    <property type="entry name" value="GMC_OxRtase_C"/>
</dbReference>
<dbReference type="GO" id="GO:0016614">
    <property type="term" value="F:oxidoreductase activity, acting on CH-OH group of donors"/>
    <property type="evidence" value="ECO:0007669"/>
    <property type="project" value="InterPro"/>
</dbReference>
<proteinExistence type="inferred from homology"/>
<keyword evidence="4" id="KW-0274">FAD</keyword>
<dbReference type="AlphaFoldDB" id="A0AAD5VBY8"/>
<evidence type="ECO:0000256" key="5">
    <source>
        <dbReference type="ARBA" id="ARBA00023002"/>
    </source>
</evidence>
<dbReference type="Proteomes" id="UP001212997">
    <property type="component" value="Unassembled WGS sequence"/>
</dbReference>
<sequence>MVDTPSFVSSAPRRGEPDYLKYPDHPTIPSFHFRTGKPPILSSSQAPRQPVNEWGYPIPGPQSPTAATATAAHYFVDGPTWDAIVDHGEFDDIVCGSGFCALAYVTEALERDPFRKILILERGDFWLPEHFQNLPLPYKMVLGGPSETFPWQLTSKTYRSEIKFMHGYCPFFGGRSTFWSAWCPQPTKDLMRGFPQSMLDTAAAPEFWEKAKKLLHVTPAGKINDSVFGKLQDYIDTILEKNLKDIPSASYSESGPLAVGKTTPTSSLSFIKFSTPGPLLTLQDHQRKLANQLPDPRGRPLMIATNVVVQNFLTDPDNDDTVNVLKTSKGDLCFPNGKTNVILATGAIPATTILLNSLGSMQKRAGSRLTGHFLTHIAARFPIDSKKFPDHGKCEKGSECTGDCQKKLEIAATYVAGEDPSSGTRLQYHIQVTAIHSPHPEWDAVDAGRECPDYAAAATLDQLRGSENHIVIICATLGEINEHNTSCWVHLNPGPQNPDVTTNIRLQVLPDEKDNRLWDVMDTATYEAISVMAGTKSDNIEYWHNEGKWLTSKPKVSDIRVPGVVHECSTLYMGEKSDEHAALNSDYSPYGCRNVYVTGGAIFPSAGSWNPTLTMCGYAQDLAKKLVPKRHI</sequence>
<dbReference type="Pfam" id="PF05199">
    <property type="entry name" value="GMC_oxred_C"/>
    <property type="match status" value="1"/>
</dbReference>
<keyword evidence="9" id="KW-1185">Reference proteome</keyword>
<dbReference type="SUPFAM" id="SSF51905">
    <property type="entry name" value="FAD/NAD(P)-binding domain"/>
    <property type="match status" value="1"/>
</dbReference>
<evidence type="ECO:0000256" key="4">
    <source>
        <dbReference type="ARBA" id="ARBA00022827"/>
    </source>
</evidence>
<evidence type="ECO:0000256" key="1">
    <source>
        <dbReference type="ARBA" id="ARBA00001974"/>
    </source>
</evidence>
<evidence type="ECO:0000256" key="3">
    <source>
        <dbReference type="ARBA" id="ARBA00022630"/>
    </source>
</evidence>